<evidence type="ECO:0000313" key="2">
    <source>
        <dbReference type="Proteomes" id="UP001552299"/>
    </source>
</evidence>
<comment type="caution">
    <text evidence="1">The sequence shown here is derived from an EMBL/GenBank/DDBJ whole genome shotgun (WGS) entry which is preliminary data.</text>
</comment>
<reference evidence="1 2" key="1">
    <citation type="journal article" date="2024" name="Plant Biotechnol. J.">
        <title>Dendrobium thyrsiflorum genome and its molecular insights into genes involved in important horticultural traits.</title>
        <authorList>
            <person name="Chen B."/>
            <person name="Wang J.Y."/>
            <person name="Zheng P.J."/>
            <person name="Li K.L."/>
            <person name="Liang Y.M."/>
            <person name="Chen X.F."/>
            <person name="Zhang C."/>
            <person name="Zhao X."/>
            <person name="He X."/>
            <person name="Zhang G.Q."/>
            <person name="Liu Z.J."/>
            <person name="Xu Q."/>
        </authorList>
    </citation>
    <scope>NUCLEOTIDE SEQUENCE [LARGE SCALE GENOMIC DNA]</scope>
    <source>
        <strain evidence="1">GZMU011</strain>
    </source>
</reference>
<dbReference type="AlphaFoldDB" id="A0ABD0UDI4"/>
<keyword evidence="2" id="KW-1185">Reference proteome</keyword>
<evidence type="ECO:0000313" key="1">
    <source>
        <dbReference type="EMBL" id="KAL0908316.1"/>
    </source>
</evidence>
<gene>
    <name evidence="1" type="ORF">M5K25_022806</name>
</gene>
<organism evidence="1 2">
    <name type="scientific">Dendrobium thyrsiflorum</name>
    <name type="common">Pinecone-like raceme dendrobium</name>
    <name type="synonym">Orchid</name>
    <dbReference type="NCBI Taxonomy" id="117978"/>
    <lineage>
        <taxon>Eukaryota</taxon>
        <taxon>Viridiplantae</taxon>
        <taxon>Streptophyta</taxon>
        <taxon>Embryophyta</taxon>
        <taxon>Tracheophyta</taxon>
        <taxon>Spermatophyta</taxon>
        <taxon>Magnoliopsida</taxon>
        <taxon>Liliopsida</taxon>
        <taxon>Asparagales</taxon>
        <taxon>Orchidaceae</taxon>
        <taxon>Epidendroideae</taxon>
        <taxon>Malaxideae</taxon>
        <taxon>Dendrobiinae</taxon>
        <taxon>Dendrobium</taxon>
    </lineage>
</organism>
<accession>A0ABD0UDI4</accession>
<dbReference type="EMBL" id="JANQDX010000017">
    <property type="protein sequence ID" value="KAL0908316.1"/>
    <property type="molecule type" value="Genomic_DNA"/>
</dbReference>
<name>A0ABD0UDI4_DENTH</name>
<sequence length="200" mass="22404">MEPPPIVGQRQLPEPLCLLRTIIEQPLAVVSFQKIVVDHRNTLSTTERERSTMALQTLALWCSRPRRCGAVRQAGEGELSAGALETWRRGLHLLVVQKNYNKFNLRDLKLSVTRPSLRGAPQQMLDQFCFLGDLRKFLALLGTILETDPITMKLCLKVISKAFGGKREEKNMSSQKTLHSCIAVSPPHVLAASPSVMENY</sequence>
<protein>
    <submittedName>
        <fullName evidence="1">Uncharacterized protein</fullName>
    </submittedName>
</protein>
<dbReference type="Proteomes" id="UP001552299">
    <property type="component" value="Unassembled WGS sequence"/>
</dbReference>
<proteinExistence type="predicted"/>